<dbReference type="GO" id="GO:0003676">
    <property type="term" value="F:nucleic acid binding"/>
    <property type="evidence" value="ECO:0007669"/>
    <property type="project" value="InterPro"/>
</dbReference>
<sequence>MNFTASVSKALGHVLRPMALPVTTINEGISNTEIISRTRAWLYIDDTMAGCEDHIILLIMLEAILKRMIKYNLKWKVSKVKIGVKSVSFLGHVCSPEGSVNWITRFIESYAEIAQPLIAMQKTDKVSMRQTIVWDEPKINAFNNIKKSLMNDICLGFPDEKGGGENLLNIFKKFEAQYENQISTQALRTELHKEIMAKPGKAADTALPGEFIQAYSNMYKRIIHIYFGTKTPLIIKPDKFNIKSELKTLSMQAKGGNHYNWLKPKLLRTDEIVGIDIAGDQTEIIIEDRVVETISTKSNVETTTNAIPINFDNENDEVKELRIGGLTKGKTIKIKQGFQDDYLVNSKLEIEQAIHGNRPTSNDDYIGHQRRFREYLGLSKCFKYNDSDLDNIIPEENKKSIQTDNIVPLTKFNSINSKHEPDNNFLESVLENMITDHEVEVPKHTLVSKINNDSLNVLMNSIKKANGLEVKNDNWLDLPKKEPIIENTLPLMSPELSSESLNNNIIINNVVNEVQILSDNSLPTIECFYSSNIINKLKLIDSKRELYLKYSFNYKNNCNNKIKQFEVFTDKVLVVTDSERLSLNKDVYNLKEKQIHLSDNFPKLPTDKSLKLEPSISNAEEPLKFSKLSERLKLINTIMNDRSQSYKDRKAEVARVLDFNNIELPRELERGFSSEEGLIDHQNKDKYLSIVKRMIKIEPIRWENSVIQYHNEKRNLHIVNGVLVFYRVKDHKLIPLASRDWIINLGLYLHVTEHEGHEKMQMTLQNCYYLPSIKNLMREITNSCFWCQSFKIHGSANLKKLTDRKITAKHTFDLVFADLTFLSLDEGKKIILTIVDVASRRLWAVPLKDKTGIQIVEAFKKIIRTDLNQHRLAAVRFDCGKEFANKLVKDFFKSMGTQIIYGTPYHSAGGAIAETANLVLKERLKMKLCQSEKKNWVSILDETVYAYNKSVHSALIGITPFQAYQKYMPEIDYQIPVSREIQEQLLDAERPKLFEVGDLVLNRISTINPHSASRGLSQRWEGPYFVKRRHADNKTYFLQNDDMENEKRTTHKFMKKFLVPTARVRNSKAFDDMRHEYFPERLDEINIGKDKIEIPPPPPVKEPTETSWSSSSSNYNYDTGNTPIKVRNMTGQRPLKHQSTKKRTAARDEGLRRFYGGGLERRAQEPIEQQIFPPQPTIINEVTIPPDNYVQQWLDTQNYNNWVQCEQQRIQHWQIAQQDQFNQQWNFYQSQSCQIPSLPSLVIPSLNNPPLVTPQSAIVVQTTTANTVHIPADETISYATLDSRQIESSKYEETIASLQSTISSFNKTIQEMQQQNDSRIDQLTTSLLKEKENVSKLTDTVEKLIKLNTTLATEQAYNAAMYSLKEQHIIGLGVIPEELSTVSDASGLSLSRTSPDLIDPICSPTEITQSPSSEHFVSKIEFSQNNFPQVVTDDTVSSEVIEGVPLKVVLPLVTKRNIVPQSKVVISKENATYDIPSQVISASQIDRALDWSQEGVSTNLNLISLGKSNVLNTDTPVRDLKIISKLHQHSTPQTASIDKNLDLEVADISSIGNTDTPQVDQSKQRGGTRNLRPNPKQTEFYQAE</sequence>
<dbReference type="InterPro" id="IPR050951">
    <property type="entry name" value="Retrovirus_Pol_polyprotein"/>
</dbReference>
<dbReference type="PROSITE" id="PS50994">
    <property type="entry name" value="INTEGRASE"/>
    <property type="match status" value="1"/>
</dbReference>
<reference evidence="3" key="1">
    <citation type="submission" date="2021-02" db="EMBL/GenBank/DDBJ databases">
        <authorList>
            <person name="Nowell W R."/>
        </authorList>
    </citation>
    <scope>NUCLEOTIDE SEQUENCE</scope>
</reference>
<dbReference type="PANTHER" id="PTHR37984">
    <property type="entry name" value="PROTEIN CBG26694"/>
    <property type="match status" value="1"/>
</dbReference>
<dbReference type="EMBL" id="CAJOBF010003619">
    <property type="protein sequence ID" value="CAF4100383.1"/>
    <property type="molecule type" value="Genomic_DNA"/>
</dbReference>
<feature type="domain" description="Integrase catalytic" evidence="2">
    <location>
        <begin position="806"/>
        <end position="968"/>
    </location>
</feature>
<dbReference type="InterPro" id="IPR036397">
    <property type="entry name" value="RNaseH_sf"/>
</dbReference>
<evidence type="ECO:0000313" key="4">
    <source>
        <dbReference type="Proteomes" id="UP000663842"/>
    </source>
</evidence>
<dbReference type="SUPFAM" id="SSF53098">
    <property type="entry name" value="Ribonuclease H-like"/>
    <property type="match status" value="1"/>
</dbReference>
<dbReference type="InterPro" id="IPR043128">
    <property type="entry name" value="Rev_trsase/Diguanyl_cyclase"/>
</dbReference>
<feature type="compositionally biased region" description="Polar residues" evidence="1">
    <location>
        <begin position="1550"/>
        <end position="1567"/>
    </location>
</feature>
<dbReference type="SUPFAM" id="SSF56672">
    <property type="entry name" value="DNA/RNA polymerases"/>
    <property type="match status" value="1"/>
</dbReference>
<accession>A0A819UTQ8</accession>
<feature type="compositionally biased region" description="Polar residues" evidence="1">
    <location>
        <begin position="1575"/>
        <end position="1584"/>
    </location>
</feature>
<feature type="region of interest" description="Disordered" evidence="1">
    <location>
        <begin position="1089"/>
        <end position="1127"/>
    </location>
</feature>
<dbReference type="PANTHER" id="PTHR37984:SF5">
    <property type="entry name" value="PROTEIN NYNRIN-LIKE"/>
    <property type="match status" value="1"/>
</dbReference>
<dbReference type="InterPro" id="IPR043502">
    <property type="entry name" value="DNA/RNA_pol_sf"/>
</dbReference>
<evidence type="ECO:0000256" key="1">
    <source>
        <dbReference type="SAM" id="MobiDB-lite"/>
    </source>
</evidence>
<proteinExistence type="predicted"/>
<evidence type="ECO:0000313" key="3">
    <source>
        <dbReference type="EMBL" id="CAF4100383.1"/>
    </source>
</evidence>
<evidence type="ECO:0000259" key="2">
    <source>
        <dbReference type="PROSITE" id="PS50994"/>
    </source>
</evidence>
<dbReference type="InterPro" id="IPR001584">
    <property type="entry name" value="Integrase_cat-core"/>
</dbReference>
<name>A0A819UTQ8_9BILA</name>
<dbReference type="Gene3D" id="3.30.420.10">
    <property type="entry name" value="Ribonuclease H-like superfamily/Ribonuclease H"/>
    <property type="match status" value="1"/>
</dbReference>
<feature type="region of interest" description="Disordered" evidence="1">
    <location>
        <begin position="1549"/>
        <end position="1584"/>
    </location>
</feature>
<dbReference type="Pfam" id="PF00665">
    <property type="entry name" value="rve"/>
    <property type="match status" value="1"/>
</dbReference>
<dbReference type="Gene3D" id="3.30.70.270">
    <property type="match status" value="1"/>
</dbReference>
<dbReference type="InterPro" id="IPR012337">
    <property type="entry name" value="RNaseH-like_sf"/>
</dbReference>
<dbReference type="GO" id="GO:0015074">
    <property type="term" value="P:DNA integration"/>
    <property type="evidence" value="ECO:0007669"/>
    <property type="project" value="InterPro"/>
</dbReference>
<gene>
    <name evidence="3" type="ORF">UXM345_LOCUS22202</name>
</gene>
<organism evidence="3 4">
    <name type="scientific">Rotaria magnacalcarata</name>
    <dbReference type="NCBI Taxonomy" id="392030"/>
    <lineage>
        <taxon>Eukaryota</taxon>
        <taxon>Metazoa</taxon>
        <taxon>Spiralia</taxon>
        <taxon>Gnathifera</taxon>
        <taxon>Rotifera</taxon>
        <taxon>Eurotatoria</taxon>
        <taxon>Bdelloidea</taxon>
        <taxon>Philodinida</taxon>
        <taxon>Philodinidae</taxon>
        <taxon>Rotaria</taxon>
    </lineage>
</organism>
<comment type="caution">
    <text evidence="3">The sequence shown here is derived from an EMBL/GenBank/DDBJ whole genome shotgun (WGS) entry which is preliminary data.</text>
</comment>
<dbReference type="Proteomes" id="UP000663842">
    <property type="component" value="Unassembled WGS sequence"/>
</dbReference>
<protein>
    <recommendedName>
        <fullName evidence="2">Integrase catalytic domain-containing protein</fullName>
    </recommendedName>
</protein>